<protein>
    <submittedName>
        <fullName evidence="1">Uncharacterized protein</fullName>
    </submittedName>
</protein>
<accession>A0A448WSS4</accession>
<sequence>MDLLRGEQAANTLLTNALTGNLEAYKSLKECVGGQSSVSRLADLNERITRVYTRLIRYGVRRLCLSDEYTFDLVDGRLTEESLQLDAEKNMTEMELRDKLGVIREMREFRRAKESSNLQELMNLYQEMLDRNSEHSKL</sequence>
<gene>
    <name evidence="1" type="ORF">PXEA_LOCUS12818</name>
</gene>
<name>A0A448WSS4_9PLAT</name>
<proteinExistence type="predicted"/>
<dbReference type="Proteomes" id="UP000784294">
    <property type="component" value="Unassembled WGS sequence"/>
</dbReference>
<keyword evidence="2" id="KW-1185">Reference proteome</keyword>
<reference evidence="1" key="1">
    <citation type="submission" date="2018-11" db="EMBL/GenBank/DDBJ databases">
        <authorList>
            <consortium name="Pathogen Informatics"/>
        </authorList>
    </citation>
    <scope>NUCLEOTIDE SEQUENCE</scope>
</reference>
<comment type="caution">
    <text evidence="1">The sequence shown here is derived from an EMBL/GenBank/DDBJ whole genome shotgun (WGS) entry which is preliminary data.</text>
</comment>
<evidence type="ECO:0000313" key="1">
    <source>
        <dbReference type="EMBL" id="VEL19378.1"/>
    </source>
</evidence>
<organism evidence="1 2">
    <name type="scientific">Protopolystoma xenopodis</name>
    <dbReference type="NCBI Taxonomy" id="117903"/>
    <lineage>
        <taxon>Eukaryota</taxon>
        <taxon>Metazoa</taxon>
        <taxon>Spiralia</taxon>
        <taxon>Lophotrochozoa</taxon>
        <taxon>Platyhelminthes</taxon>
        <taxon>Monogenea</taxon>
        <taxon>Polyopisthocotylea</taxon>
        <taxon>Polystomatidea</taxon>
        <taxon>Polystomatidae</taxon>
        <taxon>Protopolystoma</taxon>
    </lineage>
</organism>
<dbReference type="AlphaFoldDB" id="A0A448WSS4"/>
<dbReference type="EMBL" id="CAAALY010041354">
    <property type="protein sequence ID" value="VEL19378.1"/>
    <property type="molecule type" value="Genomic_DNA"/>
</dbReference>
<evidence type="ECO:0000313" key="2">
    <source>
        <dbReference type="Proteomes" id="UP000784294"/>
    </source>
</evidence>